<evidence type="ECO:0000256" key="11">
    <source>
        <dbReference type="ARBA" id="ARBA00023242"/>
    </source>
</evidence>
<dbReference type="GO" id="GO:0003684">
    <property type="term" value="F:damaged DNA binding"/>
    <property type="evidence" value="ECO:0007669"/>
    <property type="project" value="TreeGrafter"/>
</dbReference>
<evidence type="ECO:0000256" key="10">
    <source>
        <dbReference type="ARBA" id="ARBA00023204"/>
    </source>
</evidence>
<keyword evidence="4" id="KW-0158">Chromosome</keyword>
<keyword evidence="7" id="KW-0067">ATP-binding</keyword>
<evidence type="ECO:0000313" key="15">
    <source>
        <dbReference type="EnsemblMetazoa" id="XP_014245802.1"/>
    </source>
</evidence>
<dbReference type="AlphaFoldDB" id="A0A8I6RIM8"/>
<protein>
    <recommendedName>
        <fullName evidence="14">Rad50/SbcC-type AAA domain-containing protein</fullName>
    </recommendedName>
</protein>
<dbReference type="GO" id="GO:0005634">
    <property type="term" value="C:nucleus"/>
    <property type="evidence" value="ECO:0007669"/>
    <property type="project" value="UniProtKB-SubCell"/>
</dbReference>
<dbReference type="Gene3D" id="3.40.50.300">
    <property type="entry name" value="P-loop containing nucleotide triphosphate hydrolases"/>
    <property type="match status" value="2"/>
</dbReference>
<feature type="coiled-coil region" evidence="12">
    <location>
        <begin position="697"/>
        <end position="906"/>
    </location>
</feature>
<dbReference type="GO" id="GO:0035861">
    <property type="term" value="C:site of double-strand break"/>
    <property type="evidence" value="ECO:0007669"/>
    <property type="project" value="TreeGrafter"/>
</dbReference>
<evidence type="ECO:0000256" key="4">
    <source>
        <dbReference type="ARBA" id="ARBA00022454"/>
    </source>
</evidence>
<dbReference type="OMA" id="MCHDHFY"/>
<evidence type="ECO:0000256" key="9">
    <source>
        <dbReference type="ARBA" id="ARBA00023172"/>
    </source>
</evidence>
<evidence type="ECO:0000256" key="5">
    <source>
        <dbReference type="ARBA" id="ARBA00022741"/>
    </source>
</evidence>
<feature type="coiled-coil region" evidence="12">
    <location>
        <begin position="301"/>
        <end position="482"/>
    </location>
</feature>
<dbReference type="KEGG" id="clec:106664522"/>
<dbReference type="SUPFAM" id="SSF52540">
    <property type="entry name" value="P-loop containing nucleoside triphosphate hydrolases"/>
    <property type="match status" value="1"/>
</dbReference>
<keyword evidence="10" id="KW-0234">DNA repair</keyword>
<comment type="similarity">
    <text evidence="3">Belongs to the SMC family. SMC6 subfamily.</text>
</comment>
<keyword evidence="5" id="KW-0547">Nucleotide-binding</keyword>
<feature type="domain" description="Rad50/SbcC-type AAA" evidence="14">
    <location>
        <begin position="68"/>
        <end position="316"/>
    </location>
</feature>
<dbReference type="Pfam" id="PF13476">
    <property type="entry name" value="AAA_23"/>
    <property type="match status" value="1"/>
</dbReference>
<evidence type="ECO:0000256" key="2">
    <source>
        <dbReference type="ARBA" id="ARBA00004286"/>
    </source>
</evidence>
<dbReference type="GO" id="GO:0030915">
    <property type="term" value="C:Smc5-Smc6 complex"/>
    <property type="evidence" value="ECO:0007669"/>
    <property type="project" value="TreeGrafter"/>
</dbReference>
<dbReference type="GO" id="GO:0000724">
    <property type="term" value="P:double-strand break repair via homologous recombination"/>
    <property type="evidence" value="ECO:0007669"/>
    <property type="project" value="TreeGrafter"/>
</dbReference>
<dbReference type="RefSeq" id="XP_024086328.1">
    <property type="nucleotide sequence ID" value="XM_024230560.1"/>
</dbReference>
<dbReference type="EnsemblMetazoa" id="XM_014390316.1">
    <property type="protein sequence ID" value="XP_014245802.1"/>
    <property type="gene ID" value="LOC106664522"/>
</dbReference>
<sequence>MDENLNLLMDHRQVHANGKREKSKNAKRTNDANCPDVNSKRLKVSHSKENIPPVLSTTQQKLCGKIRKVHLVNFMCHSNFEFNFGDKINFISGKNGSGKSAILTALVIGLGGRTADTNRGKSFNQLIKSGQHKSTIEISMSNEGLQGFEQSKYGNDITVIRNITENGSSSYKLRLATGSLVPLKSSDLKMLLLRFNIQVSNPLCILNQDTSRTFLKTATPKELYSLFKKATLIELVSEQISQLRNERIPQLKDLTERKKQAATDGSRDILEYQKKLELFMEFQKLLAEERNLQNCLYWSYVKELEEQFQEVQAQFEENKRVIQHHKDNLDKAESQREILTTKNERLTNEIERLKEDCEAKEVESTGFQQKLLYHKSLLNKKNNELNTLSKQIANNRKNCERISEEIKNKSKRTEEINEQMVRIKEKITELNTRKVELKAVKQTTDVHKQQLQDTLNETCSKVDNLKQTMSNLERNINSKMNYLQHLKSTNNKYSVFANWMPQLIQQIESVYKKNKFIKKPVGPLGLYIKVKDKTWGPSIESFLSTMFLQSFCVDNSKDYQTLSAIIKNLNIPNKQMPTLFITKFFDQVHDIRRTETKHNMYSNLLHTLEISNSVVANLVIDQYQADTILLIPTNKEALPLMSNGKSVPHNCNMVLTKMGDMIYPYPNFSAYAGKVAPTARYLHNSTSDTIRVTTVEVETLSKDLNKYKVDIQELYQKQKEQKKNLDTALKESDKINRQIVTCEEKIIDLQENEMPVSYNANVLLDDLEHRTKVNEQLELNFEKINQEKAQLNKQCEEMEGTRQELEEIQKKFFLEIKSKEDKIKENKVELKKYNLSQDNYLEVIKKQEMRAQSFKDKLKKIDEELKKANEAAMTACPERVISESSKVDLELQLKKVMARIAAMEKRVGPKPKEPQSHRERLAQFEEDLKQAVEYKDFCNHLERLSNLVMDRLHQLKQYIASSTRQAFKTIIRMRKFVGTLNVDHEEETLAIQLRSDPNSQTETVITTLSGGERSFSMVAFIMALWNNMESPFFFMDEFDVFMDEVNRKLIMELLMTHARSRPEKQFVFLTPHATYEKNVTDIQFFRMDDPREKH</sequence>
<dbReference type="GO" id="GO:0005524">
    <property type="term" value="F:ATP binding"/>
    <property type="evidence" value="ECO:0007669"/>
    <property type="project" value="UniProtKB-KW"/>
</dbReference>
<evidence type="ECO:0000256" key="12">
    <source>
        <dbReference type="SAM" id="Coils"/>
    </source>
</evidence>
<comment type="subcellular location">
    <subcellularLocation>
        <location evidence="2">Chromosome</location>
    </subcellularLocation>
    <subcellularLocation>
        <location evidence="1">Nucleus</location>
    </subcellularLocation>
</comment>
<keyword evidence="6" id="KW-0227">DNA damage</keyword>
<dbReference type="RefSeq" id="XP_014245802.1">
    <property type="nucleotide sequence ID" value="XM_014390316.1"/>
</dbReference>
<accession>A0A8I6RIM8</accession>
<evidence type="ECO:0000259" key="14">
    <source>
        <dbReference type="Pfam" id="PF13476"/>
    </source>
</evidence>
<evidence type="ECO:0000256" key="8">
    <source>
        <dbReference type="ARBA" id="ARBA00023054"/>
    </source>
</evidence>
<keyword evidence="11" id="KW-0539">Nucleus</keyword>
<name>A0A8I6RIM8_CIMLE</name>
<feature type="compositionally biased region" description="Basic and acidic residues" evidence="13">
    <location>
        <begin position="15"/>
        <end position="30"/>
    </location>
</feature>
<evidence type="ECO:0000256" key="7">
    <source>
        <dbReference type="ARBA" id="ARBA00022840"/>
    </source>
</evidence>
<dbReference type="PANTHER" id="PTHR19306">
    <property type="entry name" value="STRUCTURAL MAINTENANCE OF CHROMOSOMES 5,6 SMC5, SMC6"/>
    <property type="match status" value="1"/>
</dbReference>
<dbReference type="GeneID" id="106664522"/>
<keyword evidence="8 12" id="KW-0175">Coiled coil</keyword>
<evidence type="ECO:0000313" key="16">
    <source>
        <dbReference type="Proteomes" id="UP000494040"/>
    </source>
</evidence>
<reference evidence="15" key="1">
    <citation type="submission" date="2022-01" db="UniProtKB">
        <authorList>
            <consortium name="EnsemblMetazoa"/>
        </authorList>
    </citation>
    <scope>IDENTIFICATION</scope>
</reference>
<evidence type="ECO:0000256" key="6">
    <source>
        <dbReference type="ARBA" id="ARBA00022763"/>
    </source>
</evidence>
<organism evidence="15 16">
    <name type="scientific">Cimex lectularius</name>
    <name type="common">Bed bug</name>
    <name type="synonym">Acanthia lectularia</name>
    <dbReference type="NCBI Taxonomy" id="79782"/>
    <lineage>
        <taxon>Eukaryota</taxon>
        <taxon>Metazoa</taxon>
        <taxon>Ecdysozoa</taxon>
        <taxon>Arthropoda</taxon>
        <taxon>Hexapoda</taxon>
        <taxon>Insecta</taxon>
        <taxon>Pterygota</taxon>
        <taxon>Neoptera</taxon>
        <taxon>Paraneoptera</taxon>
        <taxon>Hemiptera</taxon>
        <taxon>Heteroptera</taxon>
        <taxon>Panheteroptera</taxon>
        <taxon>Cimicomorpha</taxon>
        <taxon>Cimicidae</taxon>
        <taxon>Cimex</taxon>
    </lineage>
</organism>
<proteinExistence type="inferred from homology"/>
<evidence type="ECO:0000256" key="13">
    <source>
        <dbReference type="SAM" id="MobiDB-lite"/>
    </source>
</evidence>
<dbReference type="InterPro" id="IPR027417">
    <property type="entry name" value="P-loop_NTPase"/>
</dbReference>
<dbReference type="Gene3D" id="1.10.287.1490">
    <property type="match status" value="1"/>
</dbReference>
<dbReference type="Proteomes" id="UP000494040">
    <property type="component" value="Unassembled WGS sequence"/>
</dbReference>
<keyword evidence="16" id="KW-1185">Reference proteome</keyword>
<feature type="region of interest" description="Disordered" evidence="13">
    <location>
        <begin position="15"/>
        <end position="38"/>
    </location>
</feature>
<dbReference type="GO" id="GO:0003697">
    <property type="term" value="F:single-stranded DNA binding"/>
    <property type="evidence" value="ECO:0007669"/>
    <property type="project" value="TreeGrafter"/>
</dbReference>
<evidence type="ECO:0000256" key="3">
    <source>
        <dbReference type="ARBA" id="ARBA00006793"/>
    </source>
</evidence>
<dbReference type="PANTHER" id="PTHR19306:SF6">
    <property type="entry name" value="STRUCTURAL MAINTENANCE OF CHROMOSOMES PROTEIN 6"/>
    <property type="match status" value="1"/>
</dbReference>
<dbReference type="InterPro" id="IPR038729">
    <property type="entry name" value="Rad50/SbcC_AAA"/>
</dbReference>
<keyword evidence="9" id="KW-0233">DNA recombination</keyword>
<dbReference type="OrthoDB" id="10072614at2759"/>
<dbReference type="EnsemblMetazoa" id="XM_024230560.1">
    <property type="protein sequence ID" value="XP_024086328.1"/>
    <property type="gene ID" value="LOC106664522"/>
</dbReference>
<evidence type="ECO:0000256" key="1">
    <source>
        <dbReference type="ARBA" id="ARBA00004123"/>
    </source>
</evidence>
<dbReference type="CTD" id="79677"/>